<evidence type="ECO:0000256" key="6">
    <source>
        <dbReference type="ARBA" id="ARBA00023316"/>
    </source>
</evidence>
<comment type="caution">
    <text evidence="9">The sequence shown here is derived from an EMBL/GenBank/DDBJ whole genome shotgun (WGS) entry which is preliminary data.</text>
</comment>
<dbReference type="AlphaFoldDB" id="A0A2M9CQI1"/>
<accession>A0A2M9CQI1</accession>
<keyword evidence="2 7" id="KW-0812">Transmembrane</keyword>
<feature type="site" description="Important for catalytic activity" evidence="7">
    <location>
        <position position="262"/>
    </location>
</feature>
<keyword evidence="6 7" id="KW-0961">Cell wall biogenesis/degradation</keyword>
<name>A0A2M9CQI1_9CELL</name>
<dbReference type="RefSeq" id="WP_239073189.1">
    <property type="nucleotide sequence ID" value="NZ_BOOX01000006.1"/>
</dbReference>
<keyword evidence="5 7" id="KW-0456">Lyase</keyword>
<keyword evidence="3 7" id="KW-1133">Transmembrane helix</keyword>
<protein>
    <recommendedName>
        <fullName evidence="7">Endolytic murein transglycosylase</fullName>
        <ecNumber evidence="7">4.2.2.29</ecNumber>
    </recommendedName>
    <alternativeName>
        <fullName evidence="7">Peptidoglycan lytic transglycosylase</fullName>
    </alternativeName>
    <alternativeName>
        <fullName evidence="7">Peptidoglycan polymerization terminase</fullName>
    </alternativeName>
</protein>
<dbReference type="HAMAP" id="MF_02065">
    <property type="entry name" value="MltG"/>
    <property type="match status" value="1"/>
</dbReference>
<evidence type="ECO:0000256" key="8">
    <source>
        <dbReference type="SAM" id="MobiDB-lite"/>
    </source>
</evidence>
<dbReference type="GO" id="GO:0071555">
    <property type="term" value="P:cell wall organization"/>
    <property type="evidence" value="ECO:0007669"/>
    <property type="project" value="UniProtKB-KW"/>
</dbReference>
<evidence type="ECO:0000256" key="7">
    <source>
        <dbReference type="HAMAP-Rule" id="MF_02065"/>
    </source>
</evidence>
<organism evidence="9 10">
    <name type="scientific">Sediminihabitans luteus</name>
    <dbReference type="NCBI Taxonomy" id="1138585"/>
    <lineage>
        <taxon>Bacteria</taxon>
        <taxon>Bacillati</taxon>
        <taxon>Actinomycetota</taxon>
        <taxon>Actinomycetes</taxon>
        <taxon>Micrococcales</taxon>
        <taxon>Cellulomonadaceae</taxon>
        <taxon>Sediminihabitans</taxon>
    </lineage>
</organism>
<dbReference type="NCBIfam" id="TIGR00247">
    <property type="entry name" value="endolytic transglycosylase MltG"/>
    <property type="match status" value="1"/>
</dbReference>
<reference evidence="9 10" key="1">
    <citation type="submission" date="2017-11" db="EMBL/GenBank/DDBJ databases">
        <title>Genomic Encyclopedia of Archaeal and Bacterial Type Strains, Phase II (KMG-II): From Individual Species to Whole Genera.</title>
        <authorList>
            <person name="Goeker M."/>
        </authorList>
    </citation>
    <scope>NUCLEOTIDE SEQUENCE [LARGE SCALE GENOMIC DNA]</scope>
    <source>
        <strain evidence="9 10">DSM 25478</strain>
    </source>
</reference>
<evidence type="ECO:0000256" key="4">
    <source>
        <dbReference type="ARBA" id="ARBA00023136"/>
    </source>
</evidence>
<comment type="function">
    <text evidence="7">Functions as a peptidoglycan terminase that cleaves nascent peptidoglycan strands endolytically to terminate their elongation.</text>
</comment>
<feature type="region of interest" description="Disordered" evidence="8">
    <location>
        <begin position="1"/>
        <end position="38"/>
    </location>
</feature>
<keyword evidence="4 7" id="KW-0472">Membrane</keyword>
<comment type="subcellular location">
    <subcellularLocation>
        <location evidence="7">Cell membrane</location>
        <topology evidence="7">Single-pass membrane protein</topology>
    </subcellularLocation>
</comment>
<evidence type="ECO:0000256" key="1">
    <source>
        <dbReference type="ARBA" id="ARBA00022475"/>
    </source>
</evidence>
<keyword evidence="1 7" id="KW-1003">Cell membrane</keyword>
<dbReference type="Gene3D" id="3.30.1490.480">
    <property type="entry name" value="Endolytic murein transglycosylase"/>
    <property type="match status" value="1"/>
</dbReference>
<dbReference type="GO" id="GO:0009252">
    <property type="term" value="P:peptidoglycan biosynthetic process"/>
    <property type="evidence" value="ECO:0007669"/>
    <property type="project" value="UniProtKB-UniRule"/>
</dbReference>
<dbReference type="Pfam" id="PF02618">
    <property type="entry name" value="YceG"/>
    <property type="match status" value="1"/>
</dbReference>
<gene>
    <name evidence="7" type="primary">mltG</name>
    <name evidence="9" type="ORF">CLV28_1676</name>
</gene>
<proteinExistence type="inferred from homology"/>
<dbReference type="GO" id="GO:0008932">
    <property type="term" value="F:lytic endotransglycosylase activity"/>
    <property type="evidence" value="ECO:0007669"/>
    <property type="project" value="UniProtKB-UniRule"/>
</dbReference>
<evidence type="ECO:0000313" key="10">
    <source>
        <dbReference type="Proteomes" id="UP000231693"/>
    </source>
</evidence>
<feature type="transmembrane region" description="Helical" evidence="7">
    <location>
        <begin position="43"/>
        <end position="61"/>
    </location>
</feature>
<dbReference type="PANTHER" id="PTHR30518:SF2">
    <property type="entry name" value="ENDOLYTIC MUREIN TRANSGLYCOSYLASE"/>
    <property type="match status" value="1"/>
</dbReference>
<comment type="catalytic activity">
    <reaction evidence="7">
        <text>a peptidoglycan chain = a peptidoglycan chain with N-acetyl-1,6-anhydromuramyl-[peptide] at the reducing end + a peptidoglycan chain with N-acetylglucosamine at the non-reducing end.</text>
        <dbReference type="EC" id="4.2.2.29"/>
    </reaction>
</comment>
<evidence type="ECO:0000256" key="2">
    <source>
        <dbReference type="ARBA" id="ARBA00022692"/>
    </source>
</evidence>
<comment type="similarity">
    <text evidence="7">Belongs to the transglycosylase MltG family.</text>
</comment>
<dbReference type="InterPro" id="IPR003770">
    <property type="entry name" value="MLTG-like"/>
</dbReference>
<dbReference type="Proteomes" id="UP000231693">
    <property type="component" value="Unassembled WGS sequence"/>
</dbReference>
<evidence type="ECO:0000256" key="5">
    <source>
        <dbReference type="ARBA" id="ARBA00023239"/>
    </source>
</evidence>
<keyword evidence="10" id="KW-1185">Reference proteome</keyword>
<sequence>MSDLFPAQGPAQDPEPAPVGPQRSAGQEERRSRRRRTRRRRRTVLAVVLILVILGCVGWVAKDQLAGLVDDVRPGAAADYPGPGEDPVSVTIETGATGEDMGAALHDADVVASTQAFVSAFQDNPQAGQIQPGTHEMLTKMSAKDAVARLVANQNRVDIKLTIPEGFTVEQILERAVEVTGIPRDAFDAAMKDPDATGLPAQAKGNFEGWLFPTTYSFEPDVTATQALQQMVQQTLFALSDAGAKKADYQDVLIEASLIEREAKRDEDRPKMAAAIDNRLAAGDYLRIDASVAYGAGKPGTELTQKDLDDASNPYNLYEHPGFPPGPIASPGRPSIDAVLHPADDGTYYYFWLTVNLDTGETVFSSTQAGQDAAEAQLDEWLEENG</sequence>
<dbReference type="EMBL" id="PGFE01000002">
    <property type="protein sequence ID" value="PJJ74182.1"/>
    <property type="molecule type" value="Genomic_DNA"/>
</dbReference>
<dbReference type="GO" id="GO:0005886">
    <property type="term" value="C:plasma membrane"/>
    <property type="evidence" value="ECO:0007669"/>
    <property type="project" value="UniProtKB-SubCell"/>
</dbReference>
<dbReference type="PANTHER" id="PTHR30518">
    <property type="entry name" value="ENDOLYTIC MUREIN TRANSGLYCOSYLASE"/>
    <property type="match status" value="1"/>
</dbReference>
<dbReference type="EC" id="4.2.2.29" evidence="7"/>
<evidence type="ECO:0000256" key="3">
    <source>
        <dbReference type="ARBA" id="ARBA00022989"/>
    </source>
</evidence>
<evidence type="ECO:0000313" key="9">
    <source>
        <dbReference type="EMBL" id="PJJ74182.1"/>
    </source>
</evidence>